<sequence length="66" mass="6742">MAEVEGAAAEPMVKATRSMVTGATTSGSRDNARVGSNYRGTAVEYLPDAAEAVVGIGARRSRGRAS</sequence>
<gene>
    <name evidence="2" type="ORF">E2562_032623</name>
</gene>
<comment type="caution">
    <text evidence="2">The sequence shown here is derived from an EMBL/GenBank/DDBJ whole genome shotgun (WGS) entry which is preliminary data.</text>
</comment>
<feature type="compositionally biased region" description="Polar residues" evidence="1">
    <location>
        <begin position="18"/>
        <end position="29"/>
    </location>
</feature>
<reference evidence="2 3" key="1">
    <citation type="submission" date="2019-11" db="EMBL/GenBank/DDBJ databases">
        <title>Whole genome sequence of Oryza granulata.</title>
        <authorList>
            <person name="Li W."/>
        </authorList>
    </citation>
    <scope>NUCLEOTIDE SEQUENCE [LARGE SCALE GENOMIC DNA]</scope>
    <source>
        <strain evidence="3">cv. Menghai</strain>
        <tissue evidence="2">Leaf</tissue>
    </source>
</reference>
<name>A0A6G1D901_9ORYZ</name>
<protein>
    <submittedName>
        <fullName evidence="2">Uncharacterized protein</fullName>
    </submittedName>
</protein>
<feature type="region of interest" description="Disordered" evidence="1">
    <location>
        <begin position="1"/>
        <end position="35"/>
    </location>
</feature>
<dbReference type="EMBL" id="SPHZ02000007">
    <property type="protein sequence ID" value="KAF0909225.1"/>
    <property type="molecule type" value="Genomic_DNA"/>
</dbReference>
<organism evidence="2 3">
    <name type="scientific">Oryza meyeriana var. granulata</name>
    <dbReference type="NCBI Taxonomy" id="110450"/>
    <lineage>
        <taxon>Eukaryota</taxon>
        <taxon>Viridiplantae</taxon>
        <taxon>Streptophyta</taxon>
        <taxon>Embryophyta</taxon>
        <taxon>Tracheophyta</taxon>
        <taxon>Spermatophyta</taxon>
        <taxon>Magnoliopsida</taxon>
        <taxon>Liliopsida</taxon>
        <taxon>Poales</taxon>
        <taxon>Poaceae</taxon>
        <taxon>BOP clade</taxon>
        <taxon>Oryzoideae</taxon>
        <taxon>Oryzeae</taxon>
        <taxon>Oryzinae</taxon>
        <taxon>Oryza</taxon>
        <taxon>Oryza meyeriana</taxon>
    </lineage>
</organism>
<evidence type="ECO:0000313" key="3">
    <source>
        <dbReference type="Proteomes" id="UP000479710"/>
    </source>
</evidence>
<evidence type="ECO:0000313" key="2">
    <source>
        <dbReference type="EMBL" id="KAF0909225.1"/>
    </source>
</evidence>
<dbReference type="Proteomes" id="UP000479710">
    <property type="component" value="Unassembled WGS sequence"/>
</dbReference>
<keyword evidence="3" id="KW-1185">Reference proteome</keyword>
<accession>A0A6G1D901</accession>
<evidence type="ECO:0000256" key="1">
    <source>
        <dbReference type="SAM" id="MobiDB-lite"/>
    </source>
</evidence>
<dbReference type="AlphaFoldDB" id="A0A6G1D901"/>
<proteinExistence type="predicted"/>